<sequence length="358" mass="40930">MMTKKWFSKVTTFVIGWFISLFIWSMTRKYGIKSYLSVFDIEYSASNSFLYIALIAVICGILFGSIQLLSEESIANKQRSFRNILIKGLGLHVFIMILIYLIIYIQLNLAIEKLEILFIDFLTSPLILVNLGYSIVTNIFIVITIHLEKLLGKGNLLKLITGRFYHPQEEERVFMFIDLTSSTMIAEDLGHLQYSRFIQDCFLDLAVVEKYNAEVYQYVGDEAVLTWKMNKTVNTDACLLAFFAFSKRLQDRTSYYQKNYGHVPFFKAGVHGGIITVVEIGSIKHEIAYHGDTINIASRVQEQCKKQGVSLLISKTIFDRIKNPTVFELINTGNPLLKGKKNTPELYSVSLKNNTVLV</sequence>
<proteinExistence type="predicted"/>
<name>A0ABW5N7Q4_9FLAO</name>
<gene>
    <name evidence="3" type="ORF">ACFSTE_08425</name>
</gene>
<keyword evidence="1" id="KW-0812">Transmembrane</keyword>
<accession>A0ABW5N7Q4</accession>
<comment type="caution">
    <text evidence="3">The sequence shown here is derived from an EMBL/GenBank/DDBJ whole genome shotgun (WGS) entry which is preliminary data.</text>
</comment>
<dbReference type="Gene3D" id="3.30.70.1230">
    <property type="entry name" value="Nucleotide cyclase"/>
    <property type="match status" value="1"/>
</dbReference>
<feature type="transmembrane region" description="Helical" evidence="1">
    <location>
        <begin position="127"/>
        <end position="147"/>
    </location>
</feature>
<dbReference type="SUPFAM" id="SSF55073">
    <property type="entry name" value="Nucleotide cyclase"/>
    <property type="match status" value="1"/>
</dbReference>
<feature type="domain" description="Guanylate cyclase" evidence="2">
    <location>
        <begin position="173"/>
        <end position="301"/>
    </location>
</feature>
<protein>
    <submittedName>
        <fullName evidence="3">Adenylate/guanylate cyclase domain-containing protein</fullName>
    </submittedName>
</protein>
<dbReference type="EMBL" id="JBHULX010000013">
    <property type="protein sequence ID" value="MFD2590851.1"/>
    <property type="molecule type" value="Genomic_DNA"/>
</dbReference>
<keyword evidence="4" id="KW-1185">Reference proteome</keyword>
<dbReference type="InterPro" id="IPR001054">
    <property type="entry name" value="A/G_cyclase"/>
</dbReference>
<dbReference type="RefSeq" id="WP_378258659.1">
    <property type="nucleotide sequence ID" value="NZ_JBHSJV010000001.1"/>
</dbReference>
<dbReference type="Pfam" id="PF00211">
    <property type="entry name" value="Guanylate_cyc"/>
    <property type="match status" value="1"/>
</dbReference>
<evidence type="ECO:0000313" key="4">
    <source>
        <dbReference type="Proteomes" id="UP001597459"/>
    </source>
</evidence>
<dbReference type="PROSITE" id="PS50125">
    <property type="entry name" value="GUANYLATE_CYCLASE_2"/>
    <property type="match status" value="1"/>
</dbReference>
<feature type="transmembrane region" description="Helical" evidence="1">
    <location>
        <begin position="49"/>
        <end position="69"/>
    </location>
</feature>
<evidence type="ECO:0000259" key="2">
    <source>
        <dbReference type="PROSITE" id="PS50125"/>
    </source>
</evidence>
<reference evidence="4" key="1">
    <citation type="journal article" date="2019" name="Int. J. Syst. Evol. Microbiol.">
        <title>The Global Catalogue of Microorganisms (GCM) 10K type strain sequencing project: providing services to taxonomists for standard genome sequencing and annotation.</title>
        <authorList>
            <consortium name="The Broad Institute Genomics Platform"/>
            <consortium name="The Broad Institute Genome Sequencing Center for Infectious Disease"/>
            <person name="Wu L."/>
            <person name="Ma J."/>
        </authorList>
    </citation>
    <scope>NUCLEOTIDE SEQUENCE [LARGE SCALE GENOMIC DNA]</scope>
    <source>
        <strain evidence="4">KCTC 42423</strain>
    </source>
</reference>
<keyword evidence="1" id="KW-0472">Membrane</keyword>
<keyword evidence="1" id="KW-1133">Transmembrane helix</keyword>
<evidence type="ECO:0000313" key="3">
    <source>
        <dbReference type="EMBL" id="MFD2590851.1"/>
    </source>
</evidence>
<feature type="transmembrane region" description="Helical" evidence="1">
    <location>
        <begin position="89"/>
        <end position="107"/>
    </location>
</feature>
<dbReference type="CDD" id="cd07302">
    <property type="entry name" value="CHD"/>
    <property type="match status" value="1"/>
</dbReference>
<dbReference type="InterPro" id="IPR029787">
    <property type="entry name" value="Nucleotide_cyclase"/>
</dbReference>
<dbReference type="Proteomes" id="UP001597459">
    <property type="component" value="Unassembled WGS sequence"/>
</dbReference>
<evidence type="ECO:0000256" key="1">
    <source>
        <dbReference type="SAM" id="Phobius"/>
    </source>
</evidence>
<organism evidence="3 4">
    <name type="scientific">Aquimarina hainanensis</name>
    <dbReference type="NCBI Taxonomy" id="1578017"/>
    <lineage>
        <taxon>Bacteria</taxon>
        <taxon>Pseudomonadati</taxon>
        <taxon>Bacteroidota</taxon>
        <taxon>Flavobacteriia</taxon>
        <taxon>Flavobacteriales</taxon>
        <taxon>Flavobacteriaceae</taxon>
        <taxon>Aquimarina</taxon>
    </lineage>
</organism>